<evidence type="ECO:0000313" key="2">
    <source>
        <dbReference type="Proteomes" id="UP000828251"/>
    </source>
</evidence>
<dbReference type="Proteomes" id="UP000828251">
    <property type="component" value="Unassembled WGS sequence"/>
</dbReference>
<name>A0A9D4A9W6_9ROSI</name>
<gene>
    <name evidence="1" type="ORF">J1N35_014577</name>
</gene>
<protein>
    <submittedName>
        <fullName evidence="1">Uncharacterized protein</fullName>
    </submittedName>
</protein>
<organism evidence="1 2">
    <name type="scientific">Gossypium stocksii</name>
    <dbReference type="NCBI Taxonomy" id="47602"/>
    <lineage>
        <taxon>Eukaryota</taxon>
        <taxon>Viridiplantae</taxon>
        <taxon>Streptophyta</taxon>
        <taxon>Embryophyta</taxon>
        <taxon>Tracheophyta</taxon>
        <taxon>Spermatophyta</taxon>
        <taxon>Magnoliopsida</taxon>
        <taxon>eudicotyledons</taxon>
        <taxon>Gunneridae</taxon>
        <taxon>Pentapetalae</taxon>
        <taxon>rosids</taxon>
        <taxon>malvids</taxon>
        <taxon>Malvales</taxon>
        <taxon>Malvaceae</taxon>
        <taxon>Malvoideae</taxon>
        <taxon>Gossypium</taxon>
    </lineage>
</organism>
<evidence type="ECO:0000313" key="1">
    <source>
        <dbReference type="EMBL" id="KAH1097656.1"/>
    </source>
</evidence>
<proteinExistence type="predicted"/>
<dbReference type="EMBL" id="JAIQCV010000005">
    <property type="protein sequence ID" value="KAH1097656.1"/>
    <property type="molecule type" value="Genomic_DNA"/>
</dbReference>
<comment type="caution">
    <text evidence="1">The sequence shown here is derived from an EMBL/GenBank/DDBJ whole genome shotgun (WGS) entry which is preliminary data.</text>
</comment>
<reference evidence="1 2" key="1">
    <citation type="journal article" date="2021" name="Plant Biotechnol. J.">
        <title>Multi-omics assisted identification of the key and species-specific regulatory components of drought-tolerant mechanisms in Gossypium stocksii.</title>
        <authorList>
            <person name="Yu D."/>
            <person name="Ke L."/>
            <person name="Zhang D."/>
            <person name="Wu Y."/>
            <person name="Sun Y."/>
            <person name="Mei J."/>
            <person name="Sun J."/>
            <person name="Sun Y."/>
        </authorList>
    </citation>
    <scope>NUCLEOTIDE SEQUENCE [LARGE SCALE GENOMIC DNA]</scope>
    <source>
        <strain evidence="2">cv. E1</strain>
        <tissue evidence="1">Leaf</tissue>
    </source>
</reference>
<dbReference type="AlphaFoldDB" id="A0A9D4A9W6"/>
<keyword evidence="2" id="KW-1185">Reference proteome</keyword>
<sequence length="90" mass="10041">MSQKWSYIDSQCNEVDAMSQTWSCTSSPLSVSMPCPRHGLTLTHLQADPMSHTRSYTSLPSEADAMSQTWSYTSTRINADAISQTWSYIG</sequence>
<accession>A0A9D4A9W6</accession>